<evidence type="ECO:0000313" key="1">
    <source>
        <dbReference type="EMBL" id="NME57842.1"/>
    </source>
</evidence>
<accession>A0A848CLX3</accession>
<evidence type="ECO:0000313" key="2">
    <source>
        <dbReference type="Proteomes" id="UP000580130"/>
    </source>
</evidence>
<dbReference type="AlphaFoldDB" id="A0A848CLX3"/>
<organism evidence="1 2">
    <name type="scientific">Dorea formicigenerans</name>
    <dbReference type="NCBI Taxonomy" id="39486"/>
    <lineage>
        <taxon>Bacteria</taxon>
        <taxon>Bacillati</taxon>
        <taxon>Bacillota</taxon>
        <taxon>Clostridia</taxon>
        <taxon>Lachnospirales</taxon>
        <taxon>Lachnospiraceae</taxon>
        <taxon>Dorea</taxon>
    </lineage>
</organism>
<gene>
    <name evidence="1" type="ORF">HF855_10550</name>
</gene>
<dbReference type="EMBL" id="JABAFX010000027">
    <property type="protein sequence ID" value="NME57842.1"/>
    <property type="molecule type" value="Genomic_DNA"/>
</dbReference>
<reference evidence="1 2" key="1">
    <citation type="submission" date="2020-04" db="EMBL/GenBank/DDBJ databases">
        <authorList>
            <person name="Hitch T.C.A."/>
            <person name="Wylensek D."/>
            <person name="Clavel T."/>
        </authorList>
    </citation>
    <scope>NUCLEOTIDE SEQUENCE [LARGE SCALE GENOMIC DNA]</scope>
    <source>
        <strain evidence="1 2">BSM-383-APC-5F</strain>
    </source>
</reference>
<proteinExistence type="predicted"/>
<name>A0A848CLX3_9FIRM</name>
<protein>
    <submittedName>
        <fullName evidence="1">Uncharacterized protein</fullName>
    </submittedName>
</protein>
<dbReference type="RefSeq" id="WP_168933969.1">
    <property type="nucleotide sequence ID" value="NZ_JABAFX010000027.1"/>
</dbReference>
<comment type="caution">
    <text evidence="1">The sequence shown here is derived from an EMBL/GenBank/DDBJ whole genome shotgun (WGS) entry which is preliminary data.</text>
</comment>
<dbReference type="Proteomes" id="UP000580130">
    <property type="component" value="Unassembled WGS sequence"/>
</dbReference>
<sequence>MTEEVINELPEELKKHVCKLKKASKDDSNGEAMCESFLKVIHFDKISKEYSVKRGLRNLPKSNDALYIDIYGKWYFIEFKNGSVEKDDIYRKLYDSLIMLMELGVIPDFDFIRKNIRYILVYNGKKYRKIQESQGRDQNYSYFMSLAEQEERLFGIDKFEEYLFEEVHTYTKSLFEKNFVKIKEQEEGFES</sequence>